<evidence type="ECO:0000313" key="3">
    <source>
        <dbReference type="Proteomes" id="UP000886689"/>
    </source>
</evidence>
<organism evidence="2 3">
    <name type="scientific">Candidatus Proximibacter danicus</name>
    <dbReference type="NCBI Taxonomy" id="2954365"/>
    <lineage>
        <taxon>Bacteria</taxon>
        <taxon>Pseudomonadati</taxon>
        <taxon>Pseudomonadota</taxon>
        <taxon>Betaproteobacteria</taxon>
        <taxon>Candidatus Proximibacter</taxon>
    </lineage>
</organism>
<evidence type="ECO:0000256" key="1">
    <source>
        <dbReference type="SAM" id="Phobius"/>
    </source>
</evidence>
<gene>
    <name evidence="2" type="ORF">IPL58_07275</name>
</gene>
<sequence>MSDLKQQWQKIGSRFNAVSQRERILLAVAIVGGIFMLGYTLLVDPHFSRARISERLATQQTNDLQGVETQLQVLKAQLQVDPDAGRKTELVKLKTELAHVESAIRNLEGGLVTPDKMNAVLERLLSGNSKLRLLSLKSLAPVNLANFGKPAEGEPISAAVDSLGLYKHGVEVRIEGGYADLHAWVSQLESTPQKILWGDVRLQVVEHPRSALSLTIFTLSTDKAWLAI</sequence>
<dbReference type="Proteomes" id="UP000886689">
    <property type="component" value="Unassembled WGS sequence"/>
</dbReference>
<feature type="transmembrane region" description="Helical" evidence="1">
    <location>
        <begin position="24"/>
        <end position="42"/>
    </location>
</feature>
<dbReference type="EMBL" id="JADJUC010000005">
    <property type="protein sequence ID" value="MBK8523931.1"/>
    <property type="molecule type" value="Genomic_DNA"/>
</dbReference>
<accession>A0A9D7PQ20</accession>
<name>A0A9D7PQ20_9PROT</name>
<keyword evidence="1" id="KW-0472">Membrane</keyword>
<evidence type="ECO:0000313" key="2">
    <source>
        <dbReference type="EMBL" id="MBK8523931.1"/>
    </source>
</evidence>
<dbReference type="AlphaFoldDB" id="A0A9D7PQ20"/>
<reference evidence="2" key="1">
    <citation type="submission" date="2020-10" db="EMBL/GenBank/DDBJ databases">
        <title>Connecting structure to function with the recovery of over 1000 high-quality activated sludge metagenome-assembled genomes encoding full-length rRNA genes using long-read sequencing.</title>
        <authorList>
            <person name="Singleton C.M."/>
            <person name="Petriglieri F."/>
            <person name="Kristensen J.M."/>
            <person name="Kirkegaard R.H."/>
            <person name="Michaelsen T.Y."/>
            <person name="Andersen M.H."/>
            <person name="Karst S.M."/>
            <person name="Dueholm M.S."/>
            <person name="Nielsen P.H."/>
            <person name="Albertsen M."/>
        </authorList>
    </citation>
    <scope>NUCLEOTIDE SEQUENCE</scope>
    <source>
        <strain evidence="2">Hirt_18-Q3-R61-65_BATAC.395</strain>
    </source>
</reference>
<proteinExistence type="predicted"/>
<keyword evidence="1" id="KW-0812">Transmembrane</keyword>
<comment type="caution">
    <text evidence="2">The sequence shown here is derived from an EMBL/GenBank/DDBJ whole genome shotgun (WGS) entry which is preliminary data.</text>
</comment>
<keyword evidence="1" id="KW-1133">Transmembrane helix</keyword>
<protein>
    <recommendedName>
        <fullName evidence="4">MSHA biogenesis protein MshJ</fullName>
    </recommendedName>
</protein>
<evidence type="ECO:0008006" key="4">
    <source>
        <dbReference type="Google" id="ProtNLM"/>
    </source>
</evidence>